<keyword evidence="1" id="KW-0813">Transport</keyword>
<dbReference type="NCBIfam" id="TIGR01727">
    <property type="entry name" value="oligo_HPY"/>
    <property type="match status" value="1"/>
</dbReference>
<name>A0ABU4GG58_9CLOT</name>
<dbReference type="InterPro" id="IPR050319">
    <property type="entry name" value="ABC_transp_ATP-bind"/>
</dbReference>
<sequence>MEKQNLPVIEVRNLKKHFKVKNKGILHAVDGVNFSVMPGETLGLVGESGCGKSTVGNVIMRLHKATDGEVLYKGSSVLDSKGNESMDYRKKIQIIFQDPYSSLNPKKTIQSIMEESYRIHNLCSGNERRERIKEIIELCGLEKYVLDKYPHELDGGKRQLVGIARALSLGPEFIVCDEPVSSLDVSIQATIINLLIDLQKKMNLSFLFISHDLSVVRHISQKVAVMYLGQIIEMAQTDEIFSNALHPYTIALLSAVPKINFKERTNRIVLTGDVPSPINPGEGCRFAPRCFLCRDICKTQKPDLKEVEPGHFAACHFYKESREKARELETGGHDEYKNQ</sequence>
<dbReference type="Gene3D" id="3.40.50.300">
    <property type="entry name" value="P-loop containing nucleotide triphosphate hydrolases"/>
    <property type="match status" value="1"/>
</dbReference>
<evidence type="ECO:0000313" key="6">
    <source>
        <dbReference type="Proteomes" id="UP001276854"/>
    </source>
</evidence>
<dbReference type="InterPro" id="IPR013563">
    <property type="entry name" value="Oligopep_ABC_C"/>
</dbReference>
<dbReference type="Proteomes" id="UP001276854">
    <property type="component" value="Unassembled WGS sequence"/>
</dbReference>
<gene>
    <name evidence="5" type="ORF">RZO55_03360</name>
</gene>
<keyword evidence="2" id="KW-0547">Nucleotide-binding</keyword>
<dbReference type="PANTHER" id="PTHR43776">
    <property type="entry name" value="TRANSPORT ATP-BINDING PROTEIN"/>
    <property type="match status" value="1"/>
</dbReference>
<dbReference type="InterPro" id="IPR003439">
    <property type="entry name" value="ABC_transporter-like_ATP-bd"/>
</dbReference>
<dbReference type="GO" id="GO:0005524">
    <property type="term" value="F:ATP binding"/>
    <property type="evidence" value="ECO:0007669"/>
    <property type="project" value="UniProtKB-KW"/>
</dbReference>
<dbReference type="InterPro" id="IPR003593">
    <property type="entry name" value="AAA+_ATPase"/>
</dbReference>
<evidence type="ECO:0000259" key="4">
    <source>
        <dbReference type="PROSITE" id="PS50893"/>
    </source>
</evidence>
<proteinExistence type="predicted"/>
<dbReference type="CDD" id="cd03257">
    <property type="entry name" value="ABC_NikE_OppD_transporters"/>
    <property type="match status" value="1"/>
</dbReference>
<dbReference type="SMART" id="SM00382">
    <property type="entry name" value="AAA"/>
    <property type="match status" value="1"/>
</dbReference>
<dbReference type="InterPro" id="IPR027417">
    <property type="entry name" value="P-loop_NTPase"/>
</dbReference>
<dbReference type="Pfam" id="PF00005">
    <property type="entry name" value="ABC_tran"/>
    <property type="match status" value="1"/>
</dbReference>
<protein>
    <submittedName>
        <fullName evidence="5">ATP-binding cassette domain-containing protein</fullName>
    </submittedName>
</protein>
<feature type="domain" description="ABC transporter" evidence="4">
    <location>
        <begin position="9"/>
        <end position="253"/>
    </location>
</feature>
<dbReference type="RefSeq" id="WP_318062876.1">
    <property type="nucleotide sequence ID" value="NZ_JAWONS010000096.1"/>
</dbReference>
<evidence type="ECO:0000256" key="3">
    <source>
        <dbReference type="ARBA" id="ARBA00022840"/>
    </source>
</evidence>
<evidence type="ECO:0000313" key="5">
    <source>
        <dbReference type="EMBL" id="MDW2796614.1"/>
    </source>
</evidence>
<evidence type="ECO:0000256" key="2">
    <source>
        <dbReference type="ARBA" id="ARBA00022741"/>
    </source>
</evidence>
<dbReference type="Pfam" id="PF08352">
    <property type="entry name" value="oligo_HPY"/>
    <property type="match status" value="1"/>
</dbReference>
<dbReference type="SUPFAM" id="SSF52540">
    <property type="entry name" value="P-loop containing nucleoside triphosphate hydrolases"/>
    <property type="match status" value="1"/>
</dbReference>
<keyword evidence="3 5" id="KW-0067">ATP-binding</keyword>
<comment type="caution">
    <text evidence="5">The sequence shown here is derived from an EMBL/GenBank/DDBJ whole genome shotgun (WGS) entry which is preliminary data.</text>
</comment>
<evidence type="ECO:0000256" key="1">
    <source>
        <dbReference type="ARBA" id="ARBA00022448"/>
    </source>
</evidence>
<keyword evidence="6" id="KW-1185">Reference proteome</keyword>
<organism evidence="5 6">
    <name type="scientific">Clostridium boliviensis</name>
    <dbReference type="NCBI Taxonomy" id="318465"/>
    <lineage>
        <taxon>Bacteria</taxon>
        <taxon>Bacillati</taxon>
        <taxon>Bacillota</taxon>
        <taxon>Clostridia</taxon>
        <taxon>Eubacteriales</taxon>
        <taxon>Clostridiaceae</taxon>
        <taxon>Clostridium</taxon>
    </lineage>
</organism>
<dbReference type="EMBL" id="JAWONS010000096">
    <property type="protein sequence ID" value="MDW2796614.1"/>
    <property type="molecule type" value="Genomic_DNA"/>
</dbReference>
<dbReference type="PROSITE" id="PS50893">
    <property type="entry name" value="ABC_TRANSPORTER_2"/>
    <property type="match status" value="1"/>
</dbReference>
<reference evidence="5 6" key="1">
    <citation type="submission" date="2023-10" db="EMBL/GenBank/DDBJ databases">
        <title>A novel Glycoside Hydrolase 43-Like Enzyme from Clostrdium boliviensis is an Endo-xylanase, and a Candidate for Xylooligosaccharides Production from Different Xylan Substrates.</title>
        <authorList>
            <person name="Alvarez M.T."/>
            <person name="Rocabado-Villegas L.R."/>
            <person name="Salas-Veizaga D.M."/>
            <person name="Linares-Pasten J.A."/>
            <person name="Gudmundsdottir E.E."/>
            <person name="Hreggvidsson G.O."/>
            <person name="Adlercreutz P."/>
            <person name="Nordberg Karlsson E."/>
        </authorList>
    </citation>
    <scope>NUCLEOTIDE SEQUENCE [LARGE SCALE GENOMIC DNA]</scope>
    <source>
        <strain evidence="5 6">E-1</strain>
    </source>
</reference>
<accession>A0ABU4GG58</accession>